<dbReference type="InterPro" id="IPR035992">
    <property type="entry name" value="Ricin_B-like_lectins"/>
</dbReference>
<dbReference type="OrthoDB" id="5988548at2759"/>
<keyword evidence="1" id="KW-0430">Lectin</keyword>
<organism evidence="4 5">
    <name type="scientific">Hyalella azteca</name>
    <name type="common">Amphipod</name>
    <dbReference type="NCBI Taxonomy" id="294128"/>
    <lineage>
        <taxon>Eukaryota</taxon>
        <taxon>Metazoa</taxon>
        <taxon>Ecdysozoa</taxon>
        <taxon>Arthropoda</taxon>
        <taxon>Crustacea</taxon>
        <taxon>Multicrustacea</taxon>
        <taxon>Malacostraca</taxon>
        <taxon>Eumalacostraca</taxon>
        <taxon>Peracarida</taxon>
        <taxon>Amphipoda</taxon>
        <taxon>Senticaudata</taxon>
        <taxon>Talitrida</taxon>
        <taxon>Talitroidea</taxon>
        <taxon>Hyalellidae</taxon>
        <taxon>Hyalella</taxon>
    </lineage>
</organism>
<reference evidence="5" key="1">
    <citation type="submission" date="2025-08" db="UniProtKB">
        <authorList>
            <consortium name="RefSeq"/>
        </authorList>
    </citation>
    <scope>IDENTIFICATION</scope>
    <source>
        <tissue evidence="5">Whole organism</tissue>
    </source>
</reference>
<dbReference type="GO" id="GO:0006493">
    <property type="term" value="P:protein O-linked glycosylation"/>
    <property type="evidence" value="ECO:0007669"/>
    <property type="project" value="TreeGrafter"/>
</dbReference>
<dbReference type="GO" id="GO:0030246">
    <property type="term" value="F:carbohydrate binding"/>
    <property type="evidence" value="ECO:0007669"/>
    <property type="project" value="UniProtKB-KW"/>
</dbReference>
<dbReference type="InterPro" id="IPR000772">
    <property type="entry name" value="Ricin_B_lectin"/>
</dbReference>
<dbReference type="GO" id="GO:0005794">
    <property type="term" value="C:Golgi apparatus"/>
    <property type="evidence" value="ECO:0007669"/>
    <property type="project" value="TreeGrafter"/>
</dbReference>
<dbReference type="Gene3D" id="3.90.550.10">
    <property type="entry name" value="Spore Coat Polysaccharide Biosynthesis Protein SpsA, Chain A"/>
    <property type="match status" value="1"/>
</dbReference>
<dbReference type="PANTHER" id="PTHR11675">
    <property type="entry name" value="N-ACETYLGALACTOSAMINYLTRANSFERASE"/>
    <property type="match status" value="1"/>
</dbReference>
<dbReference type="Pfam" id="PF00652">
    <property type="entry name" value="Ricin_B_lectin"/>
    <property type="match status" value="1"/>
</dbReference>
<dbReference type="SUPFAM" id="SSF53448">
    <property type="entry name" value="Nucleotide-diphospho-sugar transferases"/>
    <property type="match status" value="1"/>
</dbReference>
<gene>
    <name evidence="5" type="primary">LOC108678439</name>
</gene>
<proteinExistence type="predicted"/>
<dbReference type="AlphaFoldDB" id="A0A8B7P859"/>
<dbReference type="GeneID" id="108678439"/>
<evidence type="ECO:0000259" key="3">
    <source>
        <dbReference type="Pfam" id="PF00652"/>
    </source>
</evidence>
<dbReference type="Proteomes" id="UP000694843">
    <property type="component" value="Unplaced"/>
</dbReference>
<dbReference type="KEGG" id="hazt:108678439"/>
<evidence type="ECO:0000256" key="2">
    <source>
        <dbReference type="ARBA" id="ARBA00023157"/>
    </source>
</evidence>
<dbReference type="OMA" id="WQYDERI"/>
<dbReference type="PANTHER" id="PTHR11675:SF126">
    <property type="entry name" value="RICIN B LECTIN DOMAIN-CONTAINING PROTEIN"/>
    <property type="match status" value="1"/>
</dbReference>
<accession>A0A8B7P859</accession>
<evidence type="ECO:0000313" key="5">
    <source>
        <dbReference type="RefSeq" id="XP_018022349.2"/>
    </source>
</evidence>
<protein>
    <submittedName>
        <fullName evidence="5">Polypeptide N-acetylgalactosaminyltransferase 14</fullName>
    </submittedName>
</protein>
<name>A0A8B7P859_HYAAZ</name>
<keyword evidence="2" id="KW-1015">Disulfide bond</keyword>
<sequence>MSLKSWMCGGRVLVAPCSRVGHVFVRRPTSKTGGLLRNTRRIAEVWLDEYKKFYYDLRPQALYKNYGNISTQLSLKQRLQCRSFSWYLMTVYPELLPPTPIILRQGTLRHGASCLSVVVYTEPQRRSLKGTSRTLGYVECSEAATFVLTSDGRLMADGLCVTSSPPADARVVLAACGASSNARWTYDAGLQQLVHAASSWCMSPAADDVTVTQPCSAGALGWTFQRR</sequence>
<dbReference type="InterPro" id="IPR029044">
    <property type="entry name" value="Nucleotide-diphossugar_trans"/>
</dbReference>
<dbReference type="RefSeq" id="XP_018022349.2">
    <property type="nucleotide sequence ID" value="XM_018166860.2"/>
</dbReference>
<feature type="domain" description="Ricin B lectin" evidence="3">
    <location>
        <begin position="132"/>
        <end position="216"/>
    </location>
</feature>
<dbReference type="GO" id="GO:0004653">
    <property type="term" value="F:polypeptide N-acetylgalactosaminyltransferase activity"/>
    <property type="evidence" value="ECO:0007669"/>
    <property type="project" value="TreeGrafter"/>
</dbReference>
<evidence type="ECO:0000256" key="1">
    <source>
        <dbReference type="ARBA" id="ARBA00022734"/>
    </source>
</evidence>
<dbReference type="SUPFAM" id="SSF50370">
    <property type="entry name" value="Ricin B-like lectins"/>
    <property type="match status" value="1"/>
</dbReference>
<dbReference type="Gene3D" id="2.80.10.50">
    <property type="match status" value="1"/>
</dbReference>
<evidence type="ECO:0000313" key="4">
    <source>
        <dbReference type="Proteomes" id="UP000694843"/>
    </source>
</evidence>
<keyword evidence="4" id="KW-1185">Reference proteome</keyword>